<dbReference type="EMBL" id="CP002353">
    <property type="protein sequence ID" value="ADV61042.1"/>
    <property type="molecule type" value="Genomic_DNA"/>
</dbReference>
<reference evidence="1 2" key="2">
    <citation type="journal article" date="2011" name="Stand. Genomic Sci.">
        <title>Complete genome sequence of Isosphaera pallida type strain (IS1B).</title>
        <authorList>
            <consortium name="US DOE Joint Genome Institute (JGI-PGF)"/>
            <person name="Goker M."/>
            <person name="Cleland D."/>
            <person name="Saunders E."/>
            <person name="Lapidus A."/>
            <person name="Nolan M."/>
            <person name="Lucas S."/>
            <person name="Hammon N."/>
            <person name="Deshpande S."/>
            <person name="Cheng J.F."/>
            <person name="Tapia R."/>
            <person name="Han C."/>
            <person name="Goodwin L."/>
            <person name="Pitluck S."/>
            <person name="Liolios K."/>
            <person name="Pagani I."/>
            <person name="Ivanova N."/>
            <person name="Mavromatis K."/>
            <person name="Pati A."/>
            <person name="Chen A."/>
            <person name="Palaniappan K."/>
            <person name="Land M."/>
            <person name="Hauser L."/>
            <person name="Chang Y.J."/>
            <person name="Jeffries C.D."/>
            <person name="Detter J.C."/>
            <person name="Beck B."/>
            <person name="Woyke T."/>
            <person name="Bristow J."/>
            <person name="Eisen J.A."/>
            <person name="Markowitz V."/>
            <person name="Hugenholtz P."/>
            <person name="Kyrpides N.C."/>
            <person name="Klenk H.P."/>
        </authorList>
    </citation>
    <scope>NUCLEOTIDE SEQUENCE [LARGE SCALE GENOMIC DNA]</scope>
    <source>
        <strain evidence="2">ATCC 43644 / DSM 9630 / IS1B</strain>
    </source>
</reference>
<dbReference type="STRING" id="575540.Isop_0447"/>
<proteinExistence type="predicted"/>
<dbReference type="HOGENOM" id="CLU_2569235_0_0_0"/>
<dbReference type="Proteomes" id="UP000008631">
    <property type="component" value="Chromosome"/>
</dbReference>
<organism evidence="1 2">
    <name type="scientific">Isosphaera pallida (strain ATCC 43644 / DSM 9630 / IS1B)</name>
    <dbReference type="NCBI Taxonomy" id="575540"/>
    <lineage>
        <taxon>Bacteria</taxon>
        <taxon>Pseudomonadati</taxon>
        <taxon>Planctomycetota</taxon>
        <taxon>Planctomycetia</taxon>
        <taxon>Isosphaerales</taxon>
        <taxon>Isosphaeraceae</taxon>
        <taxon>Isosphaera</taxon>
    </lineage>
</organism>
<dbReference type="AlphaFoldDB" id="E8QYR6"/>
<evidence type="ECO:0000313" key="1">
    <source>
        <dbReference type="EMBL" id="ADV61042.1"/>
    </source>
</evidence>
<dbReference type="RefSeq" id="WP_013563331.1">
    <property type="nucleotide sequence ID" value="NC_014962.1"/>
</dbReference>
<protein>
    <submittedName>
        <fullName evidence="1">Uncharacterized protein</fullName>
    </submittedName>
</protein>
<sequence>MSDEIEVGLVSNDVEATLVVNLLLEKGIAARSDASSTGPLFGGASFDAGHRILVPVESARKAREILEHYPNFKPRDASADS</sequence>
<reference key="1">
    <citation type="submission" date="2010-11" db="EMBL/GenBank/DDBJ databases">
        <title>The complete sequence of chromosome of Isophaera pallida ATCC 43644.</title>
        <authorList>
            <consortium name="US DOE Joint Genome Institute (JGI-PGF)"/>
            <person name="Lucas S."/>
            <person name="Copeland A."/>
            <person name="Lapidus A."/>
            <person name="Bruce D."/>
            <person name="Goodwin L."/>
            <person name="Pitluck S."/>
            <person name="Kyrpides N."/>
            <person name="Mavromatis K."/>
            <person name="Pagani I."/>
            <person name="Ivanova N."/>
            <person name="Saunders E."/>
            <person name="Brettin T."/>
            <person name="Detter J.C."/>
            <person name="Han C."/>
            <person name="Tapia R."/>
            <person name="Land M."/>
            <person name="Hauser L."/>
            <person name="Markowitz V."/>
            <person name="Cheng J.-F."/>
            <person name="Hugenholtz P."/>
            <person name="Woyke T."/>
            <person name="Wu D."/>
            <person name="Eisen J.A."/>
        </authorList>
    </citation>
    <scope>NUCLEOTIDE SEQUENCE</scope>
    <source>
        <strain>ATCC 43644</strain>
    </source>
</reference>
<accession>E8QYR6</accession>
<gene>
    <name evidence="1" type="ordered locus">Isop_0447</name>
</gene>
<name>E8QYR6_ISOPI</name>
<dbReference type="InParanoid" id="E8QYR6"/>
<dbReference type="KEGG" id="ipa:Isop_0447"/>
<keyword evidence="2" id="KW-1185">Reference proteome</keyword>
<evidence type="ECO:0000313" key="2">
    <source>
        <dbReference type="Proteomes" id="UP000008631"/>
    </source>
</evidence>
<dbReference type="OrthoDB" id="287470at2"/>